<dbReference type="Gene3D" id="1.25.40.390">
    <property type="match status" value="1"/>
</dbReference>
<dbReference type="SUPFAM" id="SSF48452">
    <property type="entry name" value="TPR-like"/>
    <property type="match status" value="1"/>
</dbReference>
<proteinExistence type="predicted"/>
<name>A0A9X2RES6_9FLAO</name>
<comment type="caution">
    <text evidence="1">The sequence shown here is derived from an EMBL/GenBank/DDBJ whole genome shotgun (WGS) entry which is preliminary data.</text>
</comment>
<dbReference type="EMBL" id="JANCNS010000003">
    <property type="protein sequence ID" value="MCP9201551.1"/>
    <property type="molecule type" value="Genomic_DNA"/>
</dbReference>
<dbReference type="InterPro" id="IPR011990">
    <property type="entry name" value="TPR-like_helical_dom_sf"/>
</dbReference>
<keyword evidence="1" id="KW-0449">Lipoprotein</keyword>
<reference evidence="1" key="1">
    <citation type="submission" date="2022-07" db="EMBL/GenBank/DDBJ databases">
        <title>Gramela sediminis sp. nov., isolated from deep-sea sediment of the Indian Ocean.</title>
        <authorList>
            <person name="Shi H."/>
        </authorList>
    </citation>
    <scope>NUCLEOTIDE SEQUENCE</scope>
    <source>
        <strain evidence="1">GC03-9</strain>
    </source>
</reference>
<dbReference type="Pfam" id="PF12771">
    <property type="entry name" value="SusD-like_2"/>
    <property type="match status" value="1"/>
</dbReference>
<keyword evidence="2" id="KW-1185">Reference proteome</keyword>
<dbReference type="Proteomes" id="UP001155280">
    <property type="component" value="Unassembled WGS sequence"/>
</dbReference>
<sequence>MVFTVVFAGFTSCETVDFADINQNPNEPNQPVASSLLANAEGALADLLTATTPNLYVQYLSNGQYEEESRYQTLNWDWEGWYAVLTDLQRVIDLNTNEDTREATATGDASNANQIAVATILRVYFLEMMTTRWGQIPYSEALQGLDAQFPTYDTQEEIYNGLFDELDMALDMIEPGQGPNGDYLFAGNMSRWETFGQTLKMTMALRLSVANPTLGAQKFNEALGNAISSNNENLYYSFLADENNDNPWEDRFLAPSFRRDYLVSDVFVDNLVGSGASNMPEDPRLKEMAEPATSSPGNYIGAPYGAVNSATDDYSFITEDIIFTQDAPAYIYTYAQVLFARAEAAHLGWTDEDAEMLYDMGVLASMEQWGSSNEEATAYLAANPYTGPQDIGYEKWVALYLQGYEAWAEWRRLKAMGYEKELTAPAELLSNATDIPDRQAYPATAGSLNEENYNQAVSSQGPDELNTVLWIFGG</sequence>
<gene>
    <name evidence="1" type="ORF">MKO06_16695</name>
</gene>
<evidence type="ECO:0000313" key="2">
    <source>
        <dbReference type="Proteomes" id="UP001155280"/>
    </source>
</evidence>
<protein>
    <submittedName>
        <fullName evidence="1">SusD/RagB family nutrient-binding outer membrane lipoprotein</fullName>
    </submittedName>
</protein>
<accession>A0A9X2RES6</accession>
<evidence type="ECO:0000313" key="1">
    <source>
        <dbReference type="EMBL" id="MCP9201551.1"/>
    </source>
</evidence>
<dbReference type="InterPro" id="IPR041662">
    <property type="entry name" value="SusD-like_2"/>
</dbReference>
<organism evidence="1 2">
    <name type="scientific">Christiangramia oceanisediminis</name>
    <dbReference type="NCBI Taxonomy" id="2920386"/>
    <lineage>
        <taxon>Bacteria</taxon>
        <taxon>Pseudomonadati</taxon>
        <taxon>Bacteroidota</taxon>
        <taxon>Flavobacteriia</taxon>
        <taxon>Flavobacteriales</taxon>
        <taxon>Flavobacteriaceae</taxon>
        <taxon>Christiangramia</taxon>
    </lineage>
</organism>
<dbReference type="AlphaFoldDB" id="A0A9X2RES6"/>
<dbReference type="RefSeq" id="WP_241552386.1">
    <property type="nucleotide sequence ID" value="NZ_JANCNS010000003.1"/>
</dbReference>